<accession>A0A6J5KVS4</accession>
<reference evidence="2" key="1">
    <citation type="submission" date="2020-04" db="EMBL/GenBank/DDBJ databases">
        <authorList>
            <person name="Chiriac C."/>
            <person name="Salcher M."/>
            <person name="Ghai R."/>
            <person name="Kavagutti S V."/>
        </authorList>
    </citation>
    <scope>NUCLEOTIDE SEQUENCE</scope>
</reference>
<evidence type="ECO:0000313" key="3">
    <source>
        <dbReference type="EMBL" id="CAB4133781.1"/>
    </source>
</evidence>
<feature type="domain" description="Helix-turn-helix" evidence="1">
    <location>
        <begin position="13"/>
        <end position="64"/>
    </location>
</feature>
<organism evidence="2">
    <name type="scientific">uncultured Caudovirales phage</name>
    <dbReference type="NCBI Taxonomy" id="2100421"/>
    <lineage>
        <taxon>Viruses</taxon>
        <taxon>Duplodnaviria</taxon>
        <taxon>Heunggongvirae</taxon>
        <taxon>Uroviricota</taxon>
        <taxon>Caudoviricetes</taxon>
        <taxon>Peduoviridae</taxon>
        <taxon>Maltschvirus</taxon>
        <taxon>Maltschvirus maltsch</taxon>
    </lineage>
</organism>
<gene>
    <name evidence="3" type="ORF">UFOVP262_23</name>
    <name evidence="2" type="ORF">UFOVP90_17</name>
</gene>
<sequence length="66" mass="7599">MYQYLIEKYGVRMTLKEASEVLKVPVGTLYNKRSSSDLPFKTFKDGIKVFVDTRDLAGYLENQSCI</sequence>
<dbReference type="InterPro" id="IPR041657">
    <property type="entry name" value="HTH_17"/>
</dbReference>
<proteinExistence type="predicted"/>
<name>A0A6J5KVS4_9CAUD</name>
<evidence type="ECO:0000313" key="2">
    <source>
        <dbReference type="EMBL" id="CAB4126618.1"/>
    </source>
</evidence>
<dbReference type="EMBL" id="LR796276">
    <property type="protein sequence ID" value="CAB4133781.1"/>
    <property type="molecule type" value="Genomic_DNA"/>
</dbReference>
<protein>
    <submittedName>
        <fullName evidence="2">Helix-turn-helix domain containing protein</fullName>
    </submittedName>
</protein>
<dbReference type="Pfam" id="PF12728">
    <property type="entry name" value="HTH_17"/>
    <property type="match status" value="1"/>
</dbReference>
<dbReference type="EMBL" id="LR796202">
    <property type="protein sequence ID" value="CAB4126618.1"/>
    <property type="molecule type" value="Genomic_DNA"/>
</dbReference>
<evidence type="ECO:0000259" key="1">
    <source>
        <dbReference type="Pfam" id="PF12728"/>
    </source>
</evidence>